<protein>
    <recommendedName>
        <fullName evidence="4">F-box domain-containing protein</fullName>
    </recommendedName>
</protein>
<reference evidence="2" key="1">
    <citation type="journal article" date="2020" name="Fungal Divers.">
        <title>Resolving the Mortierellaceae phylogeny through synthesis of multi-gene phylogenetics and phylogenomics.</title>
        <authorList>
            <person name="Vandepol N."/>
            <person name="Liber J."/>
            <person name="Desiro A."/>
            <person name="Na H."/>
            <person name="Kennedy M."/>
            <person name="Barry K."/>
            <person name="Grigoriev I.V."/>
            <person name="Miller A.N."/>
            <person name="O'Donnell K."/>
            <person name="Stajich J.E."/>
            <person name="Bonito G."/>
        </authorList>
    </citation>
    <scope>NUCLEOTIDE SEQUENCE</scope>
    <source>
        <strain evidence="2">NRRL 6426</strain>
    </source>
</reference>
<accession>A0A9P5S657</accession>
<dbReference type="AlphaFoldDB" id="A0A9P5S657"/>
<gene>
    <name evidence="2" type="ORF">BG015_007271</name>
</gene>
<evidence type="ECO:0008006" key="4">
    <source>
        <dbReference type="Google" id="ProtNLM"/>
    </source>
</evidence>
<evidence type="ECO:0000313" key="2">
    <source>
        <dbReference type="EMBL" id="KAF9156094.1"/>
    </source>
</evidence>
<evidence type="ECO:0000256" key="1">
    <source>
        <dbReference type="SAM" id="MobiDB-lite"/>
    </source>
</evidence>
<evidence type="ECO:0000313" key="3">
    <source>
        <dbReference type="Proteomes" id="UP000748756"/>
    </source>
</evidence>
<organism evidence="2 3">
    <name type="scientific">Linnemannia schmuckeri</name>
    <dbReference type="NCBI Taxonomy" id="64567"/>
    <lineage>
        <taxon>Eukaryota</taxon>
        <taxon>Fungi</taxon>
        <taxon>Fungi incertae sedis</taxon>
        <taxon>Mucoromycota</taxon>
        <taxon>Mortierellomycotina</taxon>
        <taxon>Mortierellomycetes</taxon>
        <taxon>Mortierellales</taxon>
        <taxon>Mortierellaceae</taxon>
        <taxon>Linnemannia</taxon>
    </lineage>
</organism>
<keyword evidence="3" id="KW-1185">Reference proteome</keyword>
<sequence>MDALSQLPLECLRHILRILAQDNKQGTLAALLSVNKYFASVTLPFLYNTPFHQTSYAASKLDVENNGQTLPTATLLTKTLLSQLANLADLPKAVLMAYSLDTTSRDGRDNDNDNSSPSPLPPSLSRLEYLQHIRHLDVDHPLEGGDGWYCGPGMDFSDELCTYIQQDEFAALHRLDHIAPDELLNFPRKSTLIRCLWVVLRREVSWALARPILKQLQSLAIPLSSLNRYAGVVDRLGSLEHIRFFLDEIYISRYSDEVFLRNRLARFDQAMSMMLQFVKDHVRLFKGNLKSIDFSFDLTQSSKSPYPLEIQRKILQLLPPLHKPTQLAPSNWAQFALHPFSTDLGSVVKVSRLDPPGPWYDIFCQNPELLQKCRSLETLALTSLGQGSFNWSVQEKKNAMRSFGCGNTTMTATTTTTAATVLGDPSHGQGAAEQSGWEDHGLVPLSDVRFLEGSITPFTDEIDDVITAFGQTLQRIYIETSDTHPPRSFLIGQGWVDPLVLTHIEVKAKYNRLLVAADLYMRLPSLISIDLWDETFEYQCQDILASSCQPGHLAKVEVLRLQGWPALTFHLATLKSTTQLRRLQLSTRQESNNCFIAPVDELNQVQCSDTDQDDSVDGGEGGFVAGDSYNLPRRRLPHWSWDWHLPHLRDLYLTGEVAYRFEFRMLQECPALVYFILGIQTAQGDHKRVISRKDLFIPNNNNSSSSSSIAGLGLDPSGPSQRIVAPTLAMLSMKGAWVMEDDELLAEFLTGMFPNLMSLSEVGGWCGETIGGLIKVVQKPDMQDPGRVFVPVFAF</sequence>
<dbReference type="Proteomes" id="UP000748756">
    <property type="component" value="Unassembled WGS sequence"/>
</dbReference>
<name>A0A9P5S657_9FUNG</name>
<proteinExistence type="predicted"/>
<dbReference type="OrthoDB" id="2430132at2759"/>
<dbReference type="EMBL" id="JAAAUQ010000037">
    <property type="protein sequence ID" value="KAF9156094.1"/>
    <property type="molecule type" value="Genomic_DNA"/>
</dbReference>
<feature type="region of interest" description="Disordered" evidence="1">
    <location>
        <begin position="104"/>
        <end position="123"/>
    </location>
</feature>
<feature type="compositionally biased region" description="Low complexity" evidence="1">
    <location>
        <begin position="113"/>
        <end position="123"/>
    </location>
</feature>
<comment type="caution">
    <text evidence="2">The sequence shown here is derived from an EMBL/GenBank/DDBJ whole genome shotgun (WGS) entry which is preliminary data.</text>
</comment>